<proteinExistence type="predicted"/>
<evidence type="ECO:0000313" key="3">
    <source>
        <dbReference type="EMBL" id="WDZ85218.1"/>
    </source>
</evidence>
<feature type="transmembrane region" description="Helical" evidence="2">
    <location>
        <begin position="363"/>
        <end position="381"/>
    </location>
</feature>
<feature type="transmembrane region" description="Helical" evidence="2">
    <location>
        <begin position="68"/>
        <end position="90"/>
    </location>
</feature>
<feature type="transmembrane region" description="Helical" evidence="2">
    <location>
        <begin position="478"/>
        <end position="501"/>
    </location>
</feature>
<feature type="transmembrane region" description="Helical" evidence="2">
    <location>
        <begin position="333"/>
        <end position="351"/>
    </location>
</feature>
<feature type="transmembrane region" description="Helical" evidence="2">
    <location>
        <begin position="388"/>
        <end position="409"/>
    </location>
</feature>
<feature type="transmembrane region" description="Helical" evidence="2">
    <location>
        <begin position="306"/>
        <end position="326"/>
    </location>
</feature>
<feature type="compositionally biased region" description="Low complexity" evidence="1">
    <location>
        <begin position="455"/>
        <end position="464"/>
    </location>
</feature>
<feature type="transmembrane region" description="Helical" evidence="2">
    <location>
        <begin position="157"/>
        <end position="178"/>
    </location>
</feature>
<dbReference type="EMBL" id="CP118615">
    <property type="protein sequence ID" value="WDZ85218.1"/>
    <property type="molecule type" value="Genomic_DNA"/>
</dbReference>
<evidence type="ECO:0000256" key="2">
    <source>
        <dbReference type="SAM" id="Phobius"/>
    </source>
</evidence>
<protein>
    <recommendedName>
        <fullName evidence="5">ABC-2 type transport system permease protein</fullName>
    </recommendedName>
</protein>
<feature type="transmembrane region" description="Helical" evidence="2">
    <location>
        <begin position="130"/>
        <end position="150"/>
    </location>
</feature>
<dbReference type="Proteomes" id="UP001219605">
    <property type="component" value="Chromosome"/>
</dbReference>
<feature type="transmembrane region" description="Helical" evidence="2">
    <location>
        <begin position="97"/>
        <end position="118"/>
    </location>
</feature>
<dbReference type="RefSeq" id="WP_275031915.1">
    <property type="nucleotide sequence ID" value="NZ_CP118615.1"/>
</dbReference>
<feature type="transmembrane region" description="Helical" evidence="2">
    <location>
        <begin position="513"/>
        <end position="535"/>
    </location>
</feature>
<feature type="region of interest" description="Disordered" evidence="1">
    <location>
        <begin position="227"/>
        <end position="254"/>
    </location>
</feature>
<feature type="compositionally biased region" description="Pro residues" evidence="1">
    <location>
        <begin position="444"/>
        <end position="454"/>
    </location>
</feature>
<sequence length="544" mass="54562">MDDPTTSDAAAPARRPPSPARRSAAPVRRPAAATLTGALATATVGLIFATVLPYLLLPTVFGDLVPTVPLRSGVLAPVALAVAAAAAVAVRRVDGWWLALAGLLLVVTADRSAALPVVTSVDAPSPLGTLAFLAVAVGTGLTLGGVLLAVGTASGPVRAALAGGLAVGVLAGPAYAALLTPAPTGLSPELYWVALAATGLTAVLAPRDRGRLAALLTDRRRLAAVLAPRDRDGSAPPSPTGGPRRRPDSVPTPAATALRRGPVIAVTVAGLIVLGGLLVRWWVIREFRVSPDGLAGPRREAAVESFAHYSAVAVAVVAGLLLLGYAHRAFGIVGARWVALGFAVAPVRLVGWHLDVTAVPGRVLLVAVTGLAAVVVGVTLARQVAGLLPWDALGVAVAAVALPLAAPVVRAELPSAATVGPVLVALGTGLAVGFGLTHAAAAGPPAPQPIPTPPHRTTTPDQPTSPHHETTGPDRGRLAGVAVLGFATWALTAQALAPVAVRPAGPTDLSFTLPLLALAGAVTLVLLFALTRLVARLDQPSARP</sequence>
<keyword evidence="2" id="KW-0472">Membrane</keyword>
<feature type="compositionally biased region" description="Basic and acidic residues" evidence="1">
    <location>
        <begin position="466"/>
        <end position="475"/>
    </location>
</feature>
<feature type="transmembrane region" description="Helical" evidence="2">
    <location>
        <begin position="190"/>
        <end position="206"/>
    </location>
</feature>
<organism evidence="3 4">
    <name type="scientific">Micromonospora cathayae</name>
    <dbReference type="NCBI Taxonomy" id="3028804"/>
    <lineage>
        <taxon>Bacteria</taxon>
        <taxon>Bacillati</taxon>
        <taxon>Actinomycetota</taxon>
        <taxon>Actinomycetes</taxon>
        <taxon>Micromonosporales</taxon>
        <taxon>Micromonosporaceae</taxon>
        <taxon>Micromonospora</taxon>
    </lineage>
</organism>
<feature type="region of interest" description="Disordered" evidence="1">
    <location>
        <begin position="1"/>
        <end position="28"/>
    </location>
</feature>
<feature type="transmembrane region" description="Helical" evidence="2">
    <location>
        <begin position="263"/>
        <end position="284"/>
    </location>
</feature>
<reference evidence="3 4" key="1">
    <citation type="submission" date="2023-02" db="EMBL/GenBank/DDBJ databases">
        <authorList>
            <person name="Mo P."/>
        </authorList>
    </citation>
    <scope>NUCLEOTIDE SEQUENCE [LARGE SCALE GENOMIC DNA]</scope>
    <source>
        <strain evidence="3 4">HUAS 3</strain>
    </source>
</reference>
<accession>A0ABY7ZRW9</accession>
<feature type="transmembrane region" description="Helical" evidence="2">
    <location>
        <begin position="31"/>
        <end position="56"/>
    </location>
</feature>
<keyword evidence="2" id="KW-1133">Transmembrane helix</keyword>
<name>A0ABY7ZRW9_9ACTN</name>
<evidence type="ECO:0008006" key="5">
    <source>
        <dbReference type="Google" id="ProtNLM"/>
    </source>
</evidence>
<keyword evidence="4" id="KW-1185">Reference proteome</keyword>
<evidence type="ECO:0000256" key="1">
    <source>
        <dbReference type="SAM" id="MobiDB-lite"/>
    </source>
</evidence>
<feature type="region of interest" description="Disordered" evidence="1">
    <location>
        <begin position="443"/>
        <end position="475"/>
    </location>
</feature>
<keyword evidence="2" id="KW-0812">Transmembrane</keyword>
<feature type="transmembrane region" description="Helical" evidence="2">
    <location>
        <begin position="415"/>
        <end position="436"/>
    </location>
</feature>
<evidence type="ECO:0000313" key="4">
    <source>
        <dbReference type="Proteomes" id="UP001219605"/>
    </source>
</evidence>
<gene>
    <name evidence="3" type="ORF">PVK37_01765</name>
</gene>